<feature type="domain" description="C2" evidence="5">
    <location>
        <begin position="623"/>
        <end position="757"/>
    </location>
</feature>
<feature type="compositionally biased region" description="Basic and acidic residues" evidence="4">
    <location>
        <begin position="208"/>
        <end position="220"/>
    </location>
</feature>
<comment type="similarity">
    <text evidence="1">Belongs to the CC2D1 family.</text>
</comment>
<feature type="region of interest" description="Disordered" evidence="4">
    <location>
        <begin position="308"/>
        <end position="405"/>
    </location>
</feature>
<dbReference type="SUPFAM" id="SSF49562">
    <property type="entry name" value="C2 domain (Calcium/lipid-binding domain, CaLB)"/>
    <property type="match status" value="1"/>
</dbReference>
<feature type="compositionally biased region" description="Polar residues" evidence="4">
    <location>
        <begin position="194"/>
        <end position="207"/>
    </location>
</feature>
<dbReference type="OrthoDB" id="19996at2759"/>
<evidence type="ECO:0000256" key="4">
    <source>
        <dbReference type="SAM" id="MobiDB-lite"/>
    </source>
</evidence>
<accession>A0A9D3PIU6</accession>
<reference evidence="6" key="1">
    <citation type="submission" date="2021-01" db="EMBL/GenBank/DDBJ databases">
        <authorList>
            <person name="Zahm M."/>
            <person name="Roques C."/>
            <person name="Cabau C."/>
            <person name="Klopp C."/>
            <person name="Donnadieu C."/>
            <person name="Jouanno E."/>
            <person name="Lampietro C."/>
            <person name="Louis A."/>
            <person name="Herpin A."/>
            <person name="Echchiki A."/>
            <person name="Berthelot C."/>
            <person name="Parey E."/>
            <person name="Roest-Crollius H."/>
            <person name="Braasch I."/>
            <person name="Postlethwait J."/>
            <person name="Bobe J."/>
            <person name="Montfort J."/>
            <person name="Bouchez O."/>
            <person name="Begum T."/>
            <person name="Mejri S."/>
            <person name="Adams A."/>
            <person name="Chen W.-J."/>
            <person name="Guiguen Y."/>
        </authorList>
    </citation>
    <scope>NUCLEOTIDE SEQUENCE</scope>
    <source>
        <strain evidence="6">YG-15Mar2019-1</strain>
        <tissue evidence="6">Brain</tissue>
    </source>
</reference>
<organism evidence="6 7">
    <name type="scientific">Megalops atlanticus</name>
    <name type="common">Tarpon</name>
    <name type="synonym">Clupea gigantea</name>
    <dbReference type="NCBI Taxonomy" id="7932"/>
    <lineage>
        <taxon>Eukaryota</taxon>
        <taxon>Metazoa</taxon>
        <taxon>Chordata</taxon>
        <taxon>Craniata</taxon>
        <taxon>Vertebrata</taxon>
        <taxon>Euteleostomi</taxon>
        <taxon>Actinopterygii</taxon>
        <taxon>Neopterygii</taxon>
        <taxon>Teleostei</taxon>
        <taxon>Elopiformes</taxon>
        <taxon>Megalopidae</taxon>
        <taxon>Megalops</taxon>
    </lineage>
</organism>
<dbReference type="SMART" id="SM00239">
    <property type="entry name" value="C2"/>
    <property type="match status" value="1"/>
</dbReference>
<gene>
    <name evidence="6" type="ORF">MATL_G00217960</name>
</gene>
<feature type="compositionally biased region" description="Basic and acidic residues" evidence="4">
    <location>
        <begin position="109"/>
        <end position="121"/>
    </location>
</feature>
<dbReference type="PROSITE" id="PS50004">
    <property type="entry name" value="C2"/>
    <property type="match status" value="1"/>
</dbReference>
<feature type="compositionally biased region" description="Acidic residues" evidence="4">
    <location>
        <begin position="423"/>
        <end position="433"/>
    </location>
</feature>
<name>A0A9D3PIU6_MEGAT</name>
<feature type="compositionally biased region" description="Low complexity" evidence="4">
    <location>
        <begin position="337"/>
        <end position="347"/>
    </location>
</feature>
<dbReference type="InterPro" id="IPR035892">
    <property type="entry name" value="C2_domain_sf"/>
</dbReference>
<dbReference type="PANTHER" id="PTHR13076">
    <property type="entry name" value="COILED-COIL AND C2 DOMAIN-CONTAINING PROTEIN 1-LIKE"/>
    <property type="match status" value="1"/>
</dbReference>
<dbReference type="SMART" id="SM00685">
    <property type="entry name" value="DM14"/>
    <property type="match status" value="4"/>
</dbReference>
<dbReference type="InterPro" id="IPR000008">
    <property type="entry name" value="C2_dom"/>
</dbReference>
<comment type="caution">
    <text evidence="6">The sequence shown here is derived from an EMBL/GenBank/DDBJ whole genome shotgun (WGS) entry which is preliminary data.</text>
</comment>
<keyword evidence="7" id="KW-1185">Reference proteome</keyword>
<keyword evidence="2" id="KW-0175">Coiled coil</keyword>
<feature type="compositionally biased region" description="Pro residues" evidence="4">
    <location>
        <begin position="327"/>
        <end position="336"/>
    </location>
</feature>
<feature type="compositionally biased region" description="Basic and acidic residues" evidence="4">
    <location>
        <begin position="353"/>
        <end position="372"/>
    </location>
</feature>
<protein>
    <recommendedName>
        <fullName evidence="3">Coiled-coil and C2 domain-containing protein 1B</fullName>
    </recommendedName>
</protein>
<feature type="region of interest" description="Disordered" evidence="4">
    <location>
        <begin position="98"/>
        <end position="135"/>
    </location>
</feature>
<feature type="region of interest" description="Disordered" evidence="4">
    <location>
        <begin position="419"/>
        <end position="475"/>
    </location>
</feature>
<dbReference type="Gene3D" id="2.60.40.150">
    <property type="entry name" value="C2 domain"/>
    <property type="match status" value="1"/>
</dbReference>
<dbReference type="Pfam" id="PF00168">
    <property type="entry name" value="C2"/>
    <property type="match status" value="1"/>
</dbReference>
<sequence>MSGSRTSPFRNKGASEPRQMGLLLDMSLDGGEDPGGSEEDLEAELLSLLREGGAPGQKASNGAPVPVVDIERMAALCMKDVDDEEEGDVESDADLLAELKQVMAEDETERATPPRRSHSERSSTPTSAIGSGELESRLIERIDMYQTAIGNTRALGETSKARRYERGLKTLRSMLSSVKMGKPIDEAEIPPPVTTGSKPASAYQTSEPIKEQEQPHREHTPAPCTNERPLQETPPTTPKLRHPPSIQKPSAVSPDVKDLVLARQREYKLAAIQAKKQGDLGLAKQHYLTAKKLDTVVEAFDKGDLVDISTLPPSPGDAKVERQGPAQIPPAPPAAPPVASSAPGSLAEALQQRMDRYKKAAEDAKSKGDDRKARMHLRIVKQYQDAIKSHNRSRCPPLQGSESTEQNFSGLLETAMKLANQDAEAEEGEEPEEEVPKPPLKAGSQRVKAPAPPSTSPKPSGSPKASRQGSALGPKAQQQLDFLLARRQQLVRAALRSKQMNDMQGAALHLRHAKGLDQMIAAAKGGLPIDISKVPAAPVAENEYSLSQSHSSPLSPHTSEQYNQLMELLRQQHEMCLRFSQQFTHMGNVTETVRFEKLAEECMNNIEVLKQAHGKGYPVPKFHTEERTFSTVKILPNLTNNDMVLSIVKGINLPAPSGVSQKDMTFSVRFEFPFPSSEEAQKDKTSTVKSTNCPEFKEQFKLTISRGHRALKRVIQSRGIKFEVIHRGGLFKTDKVVGSAQLKLDSLERECEIRQLIEVLDGRKATGGHLEVVVKIREPLVGPQVHTVTERWLVLDPVTMPAVAVPKQKTQSEKVKNVTASPSSSPPQYKLHSLSLLCYDKEALERKILDYRQSQRDPPLELLQQHRELGQRLQWQADQLDRAPRCALRV</sequence>
<evidence type="ECO:0000256" key="1">
    <source>
        <dbReference type="ARBA" id="ARBA00010672"/>
    </source>
</evidence>
<dbReference type="FunFam" id="2.60.40.150:FF:000104">
    <property type="entry name" value="coiled-coil and C2 domain-containing protein 1B"/>
    <property type="match status" value="1"/>
</dbReference>
<dbReference type="EMBL" id="JAFDVH010000019">
    <property type="protein sequence ID" value="KAG7460128.1"/>
    <property type="molecule type" value="Genomic_DNA"/>
</dbReference>
<dbReference type="Proteomes" id="UP001046870">
    <property type="component" value="Chromosome 19"/>
</dbReference>
<dbReference type="InterPro" id="IPR039725">
    <property type="entry name" value="CC2D1A/B"/>
</dbReference>
<dbReference type="GO" id="GO:0001227">
    <property type="term" value="F:DNA-binding transcription repressor activity, RNA polymerase II-specific"/>
    <property type="evidence" value="ECO:0007669"/>
    <property type="project" value="InterPro"/>
</dbReference>
<evidence type="ECO:0000313" key="6">
    <source>
        <dbReference type="EMBL" id="KAG7460128.1"/>
    </source>
</evidence>
<proteinExistence type="inferred from homology"/>
<feature type="region of interest" description="Disordered" evidence="4">
    <location>
        <begin position="182"/>
        <end position="257"/>
    </location>
</feature>
<evidence type="ECO:0000313" key="7">
    <source>
        <dbReference type="Proteomes" id="UP001046870"/>
    </source>
</evidence>
<dbReference type="PANTHER" id="PTHR13076:SF8">
    <property type="entry name" value="COILED-COIL AND C2 DOMAIN-CONTAINING PROTEIN 1A"/>
    <property type="match status" value="1"/>
</dbReference>
<evidence type="ECO:0000259" key="5">
    <source>
        <dbReference type="PROSITE" id="PS50004"/>
    </source>
</evidence>
<feature type="compositionally biased region" description="Acidic residues" evidence="4">
    <location>
        <begin position="30"/>
        <end position="41"/>
    </location>
</feature>
<dbReference type="AlphaFoldDB" id="A0A9D3PIU6"/>
<feature type="region of interest" description="Disordered" evidence="4">
    <location>
        <begin position="1"/>
        <end position="41"/>
    </location>
</feature>
<evidence type="ECO:0000256" key="3">
    <source>
        <dbReference type="ARBA" id="ARBA00068693"/>
    </source>
</evidence>
<dbReference type="Pfam" id="PF21528">
    <property type="entry name" value="CC2D1A-B_DM14"/>
    <property type="match status" value="2"/>
</dbReference>
<feature type="compositionally biased region" description="Low complexity" evidence="4">
    <location>
        <begin position="457"/>
        <end position="466"/>
    </location>
</feature>
<feature type="compositionally biased region" description="Low complexity" evidence="4">
    <location>
        <begin position="20"/>
        <end position="29"/>
    </location>
</feature>
<evidence type="ECO:0000256" key="2">
    <source>
        <dbReference type="ARBA" id="ARBA00023054"/>
    </source>
</evidence>
<dbReference type="InterPro" id="IPR006608">
    <property type="entry name" value="CC2D1A/B_DM14"/>
</dbReference>